<evidence type="ECO:0000313" key="2">
    <source>
        <dbReference type="Proteomes" id="UP000699462"/>
    </source>
</evidence>
<evidence type="ECO:0000313" key="1">
    <source>
        <dbReference type="EMBL" id="KAF8563057.1"/>
    </source>
</evidence>
<dbReference type="AlphaFoldDB" id="A0A8T0D8S0"/>
<keyword evidence="2" id="KW-1185">Reference proteome</keyword>
<gene>
    <name evidence="1" type="ORF">P879_11952</name>
</gene>
<feature type="non-terminal residue" evidence="1">
    <location>
        <position position="1"/>
    </location>
</feature>
<reference evidence="1 2" key="1">
    <citation type="submission" date="2019-07" db="EMBL/GenBank/DDBJ databases">
        <title>Annotation for the trematode Paragonimus westermani.</title>
        <authorList>
            <person name="Choi Y.-J."/>
        </authorList>
    </citation>
    <scope>NUCLEOTIDE SEQUENCE [LARGE SCALE GENOMIC DNA]</scope>
    <source>
        <strain evidence="1">180907_Pwestermani</strain>
    </source>
</reference>
<name>A0A8T0D8S0_9TREM</name>
<proteinExistence type="predicted"/>
<evidence type="ECO:0008006" key="3">
    <source>
        <dbReference type="Google" id="ProtNLM"/>
    </source>
</evidence>
<comment type="caution">
    <text evidence="1">The sequence shown here is derived from an EMBL/GenBank/DDBJ whole genome shotgun (WGS) entry which is preliminary data.</text>
</comment>
<protein>
    <recommendedName>
        <fullName evidence="3">MD-2-related lipid-recognition domain-containing protein</fullName>
    </recommendedName>
</protein>
<dbReference type="EMBL" id="JTDF01014798">
    <property type="protein sequence ID" value="KAF8563057.1"/>
    <property type="molecule type" value="Genomic_DNA"/>
</dbReference>
<organism evidence="1 2">
    <name type="scientific">Paragonimus westermani</name>
    <dbReference type="NCBI Taxonomy" id="34504"/>
    <lineage>
        <taxon>Eukaryota</taxon>
        <taxon>Metazoa</taxon>
        <taxon>Spiralia</taxon>
        <taxon>Lophotrochozoa</taxon>
        <taxon>Platyhelminthes</taxon>
        <taxon>Trematoda</taxon>
        <taxon>Digenea</taxon>
        <taxon>Plagiorchiida</taxon>
        <taxon>Troglotremata</taxon>
        <taxon>Troglotrematidae</taxon>
        <taxon>Paragonimus</taxon>
    </lineage>
</organism>
<sequence>ILNSVDVVPCDTRPCTLYKGEDAQISVKLTTSELPVCSWPHQITRGVVFIPIPCPPIRLDVEWELKNGNEDVVCELIPVQIR</sequence>
<accession>A0A8T0D8S0</accession>
<dbReference type="OrthoDB" id="6489092at2759"/>
<dbReference type="Proteomes" id="UP000699462">
    <property type="component" value="Unassembled WGS sequence"/>
</dbReference>
<dbReference type="InterPro" id="IPR014756">
    <property type="entry name" value="Ig_E-set"/>
</dbReference>
<dbReference type="SUPFAM" id="SSF81296">
    <property type="entry name" value="E set domains"/>
    <property type="match status" value="1"/>
</dbReference>
<dbReference type="Gene3D" id="2.60.40.770">
    <property type="match status" value="1"/>
</dbReference>